<protein>
    <submittedName>
        <fullName evidence="2">UDP-glucose 4-epimerase</fullName>
        <ecNumber evidence="2">5.1.3.2</ecNumber>
    </submittedName>
</protein>
<dbReference type="InterPro" id="IPR001509">
    <property type="entry name" value="Epimerase_deHydtase"/>
</dbReference>
<accession>A0A132BYY3</accession>
<dbReference type="PANTHER" id="PTHR43245:SF13">
    <property type="entry name" value="UDP-D-APIOSE_UDP-D-XYLOSE SYNTHASE 2"/>
    <property type="match status" value="1"/>
</dbReference>
<evidence type="ECO:0000259" key="1">
    <source>
        <dbReference type="Pfam" id="PF01370"/>
    </source>
</evidence>
<dbReference type="InterPro" id="IPR036291">
    <property type="entry name" value="NAD(P)-bd_dom_sf"/>
</dbReference>
<proteinExistence type="predicted"/>
<dbReference type="EMBL" id="LPUY01000052">
    <property type="protein sequence ID" value="KUP93436.1"/>
    <property type="molecule type" value="Genomic_DNA"/>
</dbReference>
<name>A0A132BYY3_9RHOB</name>
<reference evidence="2 3" key="1">
    <citation type="submission" date="2015-12" db="EMBL/GenBank/DDBJ databases">
        <title>Genome sequence of the marine Rhodobacteraceae strain O3.65, Candidatus Tritonibacter horizontis.</title>
        <authorList>
            <person name="Poehlein A."/>
            <person name="Giebel H.A."/>
            <person name="Voget S."/>
            <person name="Brinkhoff T."/>
        </authorList>
    </citation>
    <scope>NUCLEOTIDE SEQUENCE [LARGE SCALE GENOMIC DNA]</scope>
    <source>
        <strain evidence="2 3">O3.65</strain>
    </source>
</reference>
<evidence type="ECO:0000313" key="3">
    <source>
        <dbReference type="Proteomes" id="UP000068382"/>
    </source>
</evidence>
<comment type="caution">
    <text evidence="2">The sequence shown here is derived from an EMBL/GenBank/DDBJ whole genome shotgun (WGS) entry which is preliminary data.</text>
</comment>
<dbReference type="RefSeq" id="WP_068241942.1">
    <property type="nucleotide sequence ID" value="NZ_LPUY01000052.1"/>
</dbReference>
<gene>
    <name evidence="2" type="primary">galE_3</name>
    <name evidence="2" type="ORF">TRIHO_16440</name>
</gene>
<sequence length="265" mass="28180">MTLRVLITGSGGIVGRHVVRAFQDTVPDAEILRNTADLTDLAATTRFVEDAGWIDLVLHLAALVPVAEVQANPARAYCVNVGGTVNLLSALADTAARVLLVSSSHVYASKAEPIVESDPTVPVSLYGQTKLMAEQAATQICEATGRSLCLARLFSIHDPRQTGSYLRPTLERRFAEMRPDTPFELFGAGSLRDFLPAQDAARLLVKLALTGAEGAVNVASGTAITVADFARSLAPVPLDIRPKGQDDILKADVTRLRAILGENNA</sequence>
<dbReference type="InterPro" id="IPR050177">
    <property type="entry name" value="Lipid_A_modif_metabolic_enz"/>
</dbReference>
<dbReference type="CDD" id="cd08946">
    <property type="entry name" value="SDR_e"/>
    <property type="match status" value="1"/>
</dbReference>
<dbReference type="SUPFAM" id="SSF51735">
    <property type="entry name" value="NAD(P)-binding Rossmann-fold domains"/>
    <property type="match status" value="1"/>
</dbReference>
<evidence type="ECO:0000313" key="2">
    <source>
        <dbReference type="EMBL" id="KUP93436.1"/>
    </source>
</evidence>
<keyword evidence="2" id="KW-0413">Isomerase</keyword>
<dbReference type="PANTHER" id="PTHR43245">
    <property type="entry name" value="BIFUNCTIONAL POLYMYXIN RESISTANCE PROTEIN ARNA"/>
    <property type="match status" value="1"/>
</dbReference>
<dbReference type="OrthoDB" id="7305551at2"/>
<keyword evidence="3" id="KW-1185">Reference proteome</keyword>
<dbReference type="Gene3D" id="3.40.50.720">
    <property type="entry name" value="NAD(P)-binding Rossmann-like Domain"/>
    <property type="match status" value="1"/>
</dbReference>
<dbReference type="AlphaFoldDB" id="A0A132BYY3"/>
<feature type="domain" description="NAD-dependent epimerase/dehydratase" evidence="1">
    <location>
        <begin position="5"/>
        <end position="218"/>
    </location>
</feature>
<organism evidence="2 3">
    <name type="scientific">Tritonibacter horizontis</name>
    <dbReference type="NCBI Taxonomy" id="1768241"/>
    <lineage>
        <taxon>Bacteria</taxon>
        <taxon>Pseudomonadati</taxon>
        <taxon>Pseudomonadota</taxon>
        <taxon>Alphaproteobacteria</taxon>
        <taxon>Rhodobacterales</taxon>
        <taxon>Paracoccaceae</taxon>
        <taxon>Tritonibacter</taxon>
    </lineage>
</organism>
<dbReference type="Proteomes" id="UP000068382">
    <property type="component" value="Unassembled WGS sequence"/>
</dbReference>
<dbReference type="Pfam" id="PF01370">
    <property type="entry name" value="Epimerase"/>
    <property type="match status" value="1"/>
</dbReference>
<dbReference type="GO" id="GO:0003978">
    <property type="term" value="F:UDP-glucose 4-epimerase activity"/>
    <property type="evidence" value="ECO:0007669"/>
    <property type="project" value="UniProtKB-EC"/>
</dbReference>
<dbReference type="PATRIC" id="fig|1768241.3.peg.1726"/>
<dbReference type="EC" id="5.1.3.2" evidence="2"/>